<dbReference type="Proteomes" id="UP001232973">
    <property type="component" value="Unassembled WGS sequence"/>
</dbReference>
<keyword evidence="1" id="KW-0472">Membrane</keyword>
<feature type="transmembrane region" description="Helical" evidence="1">
    <location>
        <begin position="6"/>
        <end position="22"/>
    </location>
</feature>
<dbReference type="EMBL" id="JAUSTP010000017">
    <property type="protein sequence ID" value="MDQ0190299.1"/>
    <property type="molecule type" value="Genomic_DNA"/>
</dbReference>
<protein>
    <submittedName>
        <fullName evidence="2">Preprotein translocase subunit SecG</fullName>
    </submittedName>
</protein>
<feature type="transmembrane region" description="Helical" evidence="1">
    <location>
        <begin position="92"/>
        <end position="111"/>
    </location>
</feature>
<organism evidence="2 3">
    <name type="scientific">Alicyclobacillus cycloheptanicus</name>
    <dbReference type="NCBI Taxonomy" id="1457"/>
    <lineage>
        <taxon>Bacteria</taxon>
        <taxon>Bacillati</taxon>
        <taxon>Bacillota</taxon>
        <taxon>Bacilli</taxon>
        <taxon>Bacillales</taxon>
        <taxon>Alicyclobacillaceae</taxon>
        <taxon>Alicyclobacillus</taxon>
    </lineage>
</organism>
<evidence type="ECO:0000313" key="2">
    <source>
        <dbReference type="EMBL" id="MDQ0190299.1"/>
    </source>
</evidence>
<evidence type="ECO:0000256" key="1">
    <source>
        <dbReference type="SAM" id="Phobius"/>
    </source>
</evidence>
<dbReference type="RefSeq" id="WP_274454694.1">
    <property type="nucleotide sequence ID" value="NZ_CP067097.1"/>
</dbReference>
<accession>A0ABT9XJ05</accession>
<keyword evidence="1" id="KW-0812">Transmembrane</keyword>
<reference evidence="2 3" key="1">
    <citation type="submission" date="2023-07" db="EMBL/GenBank/DDBJ databases">
        <title>Genomic Encyclopedia of Type Strains, Phase IV (KMG-IV): sequencing the most valuable type-strain genomes for metagenomic binning, comparative biology and taxonomic classification.</title>
        <authorList>
            <person name="Goeker M."/>
        </authorList>
    </citation>
    <scope>NUCLEOTIDE SEQUENCE [LARGE SCALE GENOMIC DNA]</scope>
    <source>
        <strain evidence="2 3">DSM 4006</strain>
    </source>
</reference>
<feature type="transmembrane region" description="Helical" evidence="1">
    <location>
        <begin position="61"/>
        <end position="80"/>
    </location>
</feature>
<keyword evidence="1" id="KW-1133">Transmembrane helix</keyword>
<name>A0ABT9XJ05_9BACL</name>
<proteinExistence type="predicted"/>
<feature type="transmembrane region" description="Helical" evidence="1">
    <location>
        <begin position="199"/>
        <end position="219"/>
    </location>
</feature>
<comment type="caution">
    <text evidence="2">The sequence shown here is derived from an EMBL/GenBank/DDBJ whole genome shotgun (WGS) entry which is preliminary data.</text>
</comment>
<gene>
    <name evidence="2" type="ORF">J2S03_002163</name>
</gene>
<feature type="transmembrane region" description="Helical" evidence="1">
    <location>
        <begin position="131"/>
        <end position="160"/>
    </location>
</feature>
<evidence type="ECO:0000313" key="3">
    <source>
        <dbReference type="Proteomes" id="UP001232973"/>
    </source>
</evidence>
<sequence>MAAVPALLVALLTGWFTVLVSLQYRRNHRLSHWFWALSLAFSCVASLAYCLTLWITPHVPWLFVVYYVFGAMWMPAIMGLGSLSLHFSRRTVLVIAGIVCIVGLIGTVLMVRSPVSTRQLAQLGGGAGTGIIAQGAWLPFLIVLNAFGAAAVFFIALLSAWRTFRRQAHKRLLYGNLWLAAGILIISAAGSAARLGSPAMFWITMFIGWIVTFVGYRLLTPGPAGIVPLSRAS</sequence>
<keyword evidence="3" id="KW-1185">Reference proteome</keyword>
<feature type="transmembrane region" description="Helical" evidence="1">
    <location>
        <begin position="34"/>
        <end position="55"/>
    </location>
</feature>
<feature type="transmembrane region" description="Helical" evidence="1">
    <location>
        <begin position="172"/>
        <end position="193"/>
    </location>
</feature>